<evidence type="ECO:0000313" key="1">
    <source>
        <dbReference type="EMBL" id="VIO57073.1"/>
    </source>
</evidence>
<accession>A0A4E9E9Q4</accession>
<protein>
    <submittedName>
        <fullName evidence="1">Uncharacterized protein</fullName>
    </submittedName>
</protein>
<dbReference type="AlphaFoldDB" id="A0A4E9E9Q4"/>
<sequence length="61" mass="7097">MPVTTSVTYRVREEVLKNFMTRKFGDQQSSTGDLLWSYTEERDELRSLSEPAPTPVFGQRQ</sequence>
<dbReference type="EMBL" id="CAAKMV010000127">
    <property type="protein sequence ID" value="VIO57073.1"/>
    <property type="molecule type" value="Genomic_DNA"/>
</dbReference>
<gene>
    <name evidence="1" type="ORF">FUG_LOCUS237272</name>
</gene>
<organism evidence="1">
    <name type="scientific">Gibberella zeae</name>
    <name type="common">Wheat head blight fungus</name>
    <name type="synonym">Fusarium graminearum</name>
    <dbReference type="NCBI Taxonomy" id="5518"/>
    <lineage>
        <taxon>Eukaryota</taxon>
        <taxon>Fungi</taxon>
        <taxon>Dikarya</taxon>
        <taxon>Ascomycota</taxon>
        <taxon>Pezizomycotina</taxon>
        <taxon>Sordariomycetes</taxon>
        <taxon>Hypocreomycetidae</taxon>
        <taxon>Hypocreales</taxon>
        <taxon>Nectriaceae</taxon>
        <taxon>Fusarium</taxon>
    </lineage>
</organism>
<name>A0A4E9E9Q4_GIBZA</name>
<proteinExistence type="predicted"/>
<reference evidence="1" key="1">
    <citation type="submission" date="2019-04" db="EMBL/GenBank/DDBJ databases">
        <authorList>
            <person name="Melise S."/>
            <person name="Noan J."/>
            <person name="Okalmin O."/>
        </authorList>
    </citation>
    <scope>NUCLEOTIDE SEQUENCE</scope>
    <source>
        <strain evidence="1">FN9</strain>
    </source>
</reference>